<dbReference type="STRING" id="6182.A0A4Z2D9C6"/>
<comment type="caution">
    <text evidence="2">The sequence shown here is derived from an EMBL/GenBank/DDBJ whole genome shotgun (WGS) entry which is preliminary data.</text>
</comment>
<dbReference type="InterPro" id="IPR000286">
    <property type="entry name" value="HDACs"/>
</dbReference>
<keyword evidence="3" id="KW-1185">Reference proteome</keyword>
<dbReference type="AlphaFoldDB" id="A0A4Z2D9C6"/>
<feature type="non-terminal residue" evidence="2">
    <location>
        <position position="717"/>
    </location>
</feature>
<dbReference type="PANTHER" id="PTHR10625">
    <property type="entry name" value="HISTONE DEACETYLASE HDAC1-RELATED"/>
    <property type="match status" value="1"/>
</dbReference>
<dbReference type="Proteomes" id="UP000311919">
    <property type="component" value="Unassembled WGS sequence"/>
</dbReference>
<reference evidence="2 3" key="1">
    <citation type="submission" date="2019-03" db="EMBL/GenBank/DDBJ databases">
        <title>An improved genome assembly of the fluke Schistosoma japonicum.</title>
        <authorList>
            <person name="Hu W."/>
            <person name="Luo F."/>
            <person name="Yin M."/>
            <person name="Mo X."/>
            <person name="Sun C."/>
            <person name="Wu Q."/>
            <person name="Zhu B."/>
            <person name="Xiang M."/>
            <person name="Wang J."/>
            <person name="Wang Y."/>
            <person name="Zhang T."/>
            <person name="Xu B."/>
            <person name="Zheng H."/>
            <person name="Feng Z."/>
        </authorList>
    </citation>
    <scope>NUCLEOTIDE SEQUENCE [LARGE SCALE GENOMIC DNA]</scope>
    <source>
        <strain evidence="2">HuSjv2</strain>
        <tissue evidence="2">Worms</tissue>
    </source>
</reference>
<dbReference type="GO" id="GO:0040029">
    <property type="term" value="P:epigenetic regulation of gene expression"/>
    <property type="evidence" value="ECO:0007669"/>
    <property type="project" value="TreeGrafter"/>
</dbReference>
<dbReference type="InterPro" id="IPR023801">
    <property type="entry name" value="His_deacetylse_dom"/>
</dbReference>
<evidence type="ECO:0000313" key="2">
    <source>
        <dbReference type="EMBL" id="TNN13084.1"/>
    </source>
</evidence>
<dbReference type="EMBL" id="SKCS01000200">
    <property type="protein sequence ID" value="TNN13084.1"/>
    <property type="molecule type" value="Genomic_DNA"/>
</dbReference>
<evidence type="ECO:0000259" key="1">
    <source>
        <dbReference type="Pfam" id="PF00850"/>
    </source>
</evidence>
<dbReference type="PANTHER" id="PTHR10625:SF38">
    <property type="entry name" value="HISTONE DEACETYLASE 6, ISOFORM G"/>
    <property type="match status" value="1"/>
</dbReference>
<dbReference type="GO" id="GO:0000118">
    <property type="term" value="C:histone deacetylase complex"/>
    <property type="evidence" value="ECO:0007669"/>
    <property type="project" value="TreeGrafter"/>
</dbReference>
<gene>
    <name evidence="2" type="ORF">EWB00_003217</name>
</gene>
<dbReference type="GO" id="GO:0004407">
    <property type="term" value="F:histone deacetylase activity"/>
    <property type="evidence" value="ECO:0007669"/>
    <property type="project" value="TreeGrafter"/>
</dbReference>
<dbReference type="SUPFAM" id="SSF52768">
    <property type="entry name" value="Arginase/deacetylase"/>
    <property type="match status" value="1"/>
</dbReference>
<name>A0A4Z2D9C6_SCHJA</name>
<dbReference type="OrthoDB" id="424012at2759"/>
<dbReference type="Gene3D" id="3.40.800.20">
    <property type="entry name" value="Histone deacetylase domain"/>
    <property type="match status" value="1"/>
</dbReference>
<protein>
    <submittedName>
        <fullName evidence="2">Histone deacetylase 10</fullName>
    </submittedName>
</protein>
<evidence type="ECO:0000313" key="3">
    <source>
        <dbReference type="Proteomes" id="UP000311919"/>
    </source>
</evidence>
<dbReference type="Pfam" id="PF00850">
    <property type="entry name" value="Hist_deacetyl"/>
    <property type="match status" value="1"/>
</dbReference>
<organism evidence="2 3">
    <name type="scientific">Schistosoma japonicum</name>
    <name type="common">Blood fluke</name>
    <dbReference type="NCBI Taxonomy" id="6182"/>
    <lineage>
        <taxon>Eukaryota</taxon>
        <taxon>Metazoa</taxon>
        <taxon>Spiralia</taxon>
        <taxon>Lophotrochozoa</taxon>
        <taxon>Platyhelminthes</taxon>
        <taxon>Trematoda</taxon>
        <taxon>Digenea</taxon>
        <taxon>Strigeidida</taxon>
        <taxon>Schistosomatoidea</taxon>
        <taxon>Schistosomatidae</taxon>
        <taxon>Schistosoma</taxon>
    </lineage>
</organism>
<accession>A0A4Z2D9C6</accession>
<proteinExistence type="predicted"/>
<dbReference type="InterPro" id="IPR023696">
    <property type="entry name" value="Ureohydrolase_dom_sf"/>
</dbReference>
<feature type="domain" description="Histone deacetylase" evidence="1">
    <location>
        <begin position="85"/>
        <end position="388"/>
    </location>
</feature>
<dbReference type="PRINTS" id="PR01270">
    <property type="entry name" value="HDASUPER"/>
</dbReference>
<sequence length="717" mass="83360">MMRISLRNNSHDAQLRINNKNMNKTKKQLIHSRRKSIQRIFQQRSKQSTITSLFNSLMPHNKQLTGLVYDERMLKHKHEWFIGEQECPQRIQKAYQRCLEENLISRCVRVPAYPINEDDLTLVHDKWYVQKIKQSCSMSNRELYTLSSEYDGVFFNRYTWLCATLSAGSVKYLTELIVTNQLMNGLALIRPPGHHAMRSEACGYCIFNNVAITVASLLQPNKQMNSYDPLQRILILDWDVHHGQGTQYAFYDDNRVLYISIHRYEKGEFWPNLREANYDFIGTGPGKGYNINIPLEEIGMTDSDYLAIFHQLIMPIATEFNPQLILVSCGFDAAIGCPEGRMWLTPMIFGHFIHKLKSLAGGKVVVVLEGGYFVDSLAEGIVHVLKALLNDPLSPIRLIQPPCESVKHTIQSCINVLRPYWKSLLDWSQNFQVSSVDNLPTITWPSVKMVTWPETNPQLPRVLTNHIQQLLVNYFPSPLSIANEYGQQMTLILMPTSELSMLPNCQDRRKHGRRRRKEWKYPLNSLLSTFNDQFHVHVYNEYAFSSYCYHSDLQYDWLLNKCNCSNYVVINSKYQSIDYVIKDKQEMIFNFSNALHDALCLMLMGKFQKLYLVNRKFSLINLIDTITSISMEFLISYRERIFKPRNFQMNTEHNKNIVEVISKSSFLNNSLNEYKQLNQLKNVYNYSNQSNIPSSMLLSSTSSMLSTSSLFDCRSRI</sequence>
<dbReference type="InterPro" id="IPR037138">
    <property type="entry name" value="His_deacetylse_dom_sf"/>
</dbReference>